<name>A0A9X4H1Y6_9XANT</name>
<reference evidence="1" key="2">
    <citation type="submission" date="2022-08" db="EMBL/GenBank/DDBJ databases">
        <authorList>
            <person name="Iruegas-Bocardo F."/>
            <person name="Weisberg A.J."/>
            <person name="Riutta E.R."/>
            <person name="Kilday K."/>
            <person name="Bonkowski J.C."/>
            <person name="Creswell T."/>
            <person name="Daughtrey M.L."/>
            <person name="Rane K."/>
            <person name="Grunwald N.J."/>
            <person name="Chang J.H."/>
            <person name="Putnam M.L."/>
        </authorList>
    </citation>
    <scope>NUCLEOTIDE SEQUENCE</scope>
    <source>
        <strain evidence="1">22-338</strain>
    </source>
</reference>
<dbReference type="RefSeq" id="WP_170118513.1">
    <property type="nucleotide sequence ID" value="NZ_CP168173.1"/>
</dbReference>
<proteinExistence type="predicted"/>
<dbReference type="EMBL" id="JANWTP010000034">
    <property type="protein sequence ID" value="MDC8638485.1"/>
    <property type="molecule type" value="Genomic_DNA"/>
</dbReference>
<organism evidence="1 2">
    <name type="scientific">Xanthomonas hortorum pv. hederae</name>
    <dbReference type="NCBI Taxonomy" id="453603"/>
    <lineage>
        <taxon>Bacteria</taxon>
        <taxon>Pseudomonadati</taxon>
        <taxon>Pseudomonadota</taxon>
        <taxon>Gammaproteobacteria</taxon>
        <taxon>Lysobacterales</taxon>
        <taxon>Lysobacteraceae</taxon>
        <taxon>Xanthomonas</taxon>
    </lineage>
</organism>
<evidence type="ECO:0000313" key="2">
    <source>
        <dbReference type="Proteomes" id="UP001140230"/>
    </source>
</evidence>
<dbReference type="AlphaFoldDB" id="A0A9X4H1Y6"/>
<evidence type="ECO:0000313" key="1">
    <source>
        <dbReference type="EMBL" id="MDC8638485.1"/>
    </source>
</evidence>
<sequence length="155" mass="17209">MTSLTALRLGESVRCRKDDLLALLLGLTLLSPASTPLVWSGLLTCCCVLPAGGCWAGELSVYVSLPELTRSTEPQIPMNEHLIVEGRFIMCKNIPFEKWKREATDLCANRGHQHRLQHAMRDRWNTERYMDSGGSDAWTAPCGQSPCSQPGNHDL</sequence>
<gene>
    <name evidence="1" type="ORF">NY667_11765</name>
</gene>
<dbReference type="Proteomes" id="UP001140230">
    <property type="component" value="Unassembled WGS sequence"/>
</dbReference>
<reference evidence="1" key="1">
    <citation type="journal article" date="2022" name="Phytopathology">
        <title>Whole genome sequencing-based tracing of a 2022 introduction and outbreak of Xanthomonas hortorum pv. pelargonii.</title>
        <authorList>
            <person name="Iruegas Bocardo F."/>
            <person name="Weisberg A.J."/>
            <person name="Riutta E.R."/>
            <person name="Kilday K.B."/>
            <person name="Bonkowski J.C."/>
            <person name="Creswell T.C."/>
            <person name="Daughtrey M."/>
            <person name="Rane K.K."/>
            <person name="Grunwald N.J."/>
            <person name="Chang J.H."/>
            <person name="Putnam M."/>
        </authorList>
    </citation>
    <scope>NUCLEOTIDE SEQUENCE</scope>
    <source>
        <strain evidence="1">22-338</strain>
    </source>
</reference>
<protein>
    <submittedName>
        <fullName evidence="1">Uncharacterized protein</fullName>
    </submittedName>
</protein>
<accession>A0A9X4H1Y6</accession>
<comment type="caution">
    <text evidence="1">The sequence shown here is derived from an EMBL/GenBank/DDBJ whole genome shotgun (WGS) entry which is preliminary data.</text>
</comment>